<keyword evidence="2" id="KW-1185">Reference proteome</keyword>
<protein>
    <submittedName>
        <fullName evidence="1">Chloride channel protein CLC-f</fullName>
    </submittedName>
</protein>
<organism evidence="1 2">
    <name type="scientific">Camellia lanceoleosa</name>
    <dbReference type="NCBI Taxonomy" id="1840588"/>
    <lineage>
        <taxon>Eukaryota</taxon>
        <taxon>Viridiplantae</taxon>
        <taxon>Streptophyta</taxon>
        <taxon>Embryophyta</taxon>
        <taxon>Tracheophyta</taxon>
        <taxon>Spermatophyta</taxon>
        <taxon>Magnoliopsida</taxon>
        <taxon>eudicotyledons</taxon>
        <taxon>Gunneridae</taxon>
        <taxon>Pentapetalae</taxon>
        <taxon>asterids</taxon>
        <taxon>Ericales</taxon>
        <taxon>Theaceae</taxon>
        <taxon>Camellia</taxon>
    </lineage>
</organism>
<sequence>MWRALSRSESESEVSWSSARWKSSGGGGCGIDIDDPGVLHKSCIALIGRLLVKVVIVKTAQLVTAKVFAIALCKGSGLVGGLYAPSLMIGAVVGAIFCGSIVELINSAILGNVVIAQQQAYALGCSFCFPVRFAGGDGNDFGVR</sequence>
<dbReference type="Proteomes" id="UP001060215">
    <property type="component" value="Chromosome 8"/>
</dbReference>
<accession>A0ACC0GJL6</accession>
<dbReference type="EMBL" id="CM045765">
    <property type="protein sequence ID" value="KAI8001351.1"/>
    <property type="molecule type" value="Genomic_DNA"/>
</dbReference>
<evidence type="ECO:0000313" key="1">
    <source>
        <dbReference type="EMBL" id="KAI8001351.1"/>
    </source>
</evidence>
<name>A0ACC0GJL6_9ERIC</name>
<evidence type="ECO:0000313" key="2">
    <source>
        <dbReference type="Proteomes" id="UP001060215"/>
    </source>
</evidence>
<comment type="caution">
    <text evidence="1">The sequence shown here is derived from an EMBL/GenBank/DDBJ whole genome shotgun (WGS) entry which is preliminary data.</text>
</comment>
<proteinExistence type="predicted"/>
<gene>
    <name evidence="1" type="ORF">LOK49_LG09G01245</name>
</gene>
<reference evidence="1 2" key="1">
    <citation type="journal article" date="2022" name="Plant J.">
        <title>Chromosome-level genome of Camellia lanceoleosa provides a valuable resource for understanding genome evolution and self-incompatibility.</title>
        <authorList>
            <person name="Gong W."/>
            <person name="Xiao S."/>
            <person name="Wang L."/>
            <person name="Liao Z."/>
            <person name="Chang Y."/>
            <person name="Mo W."/>
            <person name="Hu G."/>
            <person name="Li W."/>
            <person name="Zhao G."/>
            <person name="Zhu H."/>
            <person name="Hu X."/>
            <person name="Ji K."/>
            <person name="Xiang X."/>
            <person name="Song Q."/>
            <person name="Yuan D."/>
            <person name="Jin S."/>
            <person name="Zhang L."/>
        </authorList>
    </citation>
    <scope>NUCLEOTIDE SEQUENCE [LARGE SCALE GENOMIC DNA]</scope>
    <source>
        <strain evidence="1">SQ_2022a</strain>
    </source>
</reference>